<feature type="transmembrane region" description="Helical" evidence="1">
    <location>
        <begin position="183"/>
        <end position="202"/>
    </location>
</feature>
<dbReference type="EMBL" id="CAJNDS010002296">
    <property type="protein sequence ID" value="CAE7417210.1"/>
    <property type="molecule type" value="Genomic_DNA"/>
</dbReference>
<gene>
    <name evidence="2" type="ORF">SNAT2548_LOCUS22688</name>
</gene>
<reference evidence="2" key="1">
    <citation type="submission" date="2021-02" db="EMBL/GenBank/DDBJ databases">
        <authorList>
            <person name="Dougan E. K."/>
            <person name="Rhodes N."/>
            <person name="Thang M."/>
            <person name="Chan C."/>
        </authorList>
    </citation>
    <scope>NUCLEOTIDE SEQUENCE</scope>
</reference>
<sequence length="250" mass="26637">MQPDKKSGTTHTGRGYGWLASCLCASLHCPDHGGGQADDETLLVVPKETLAELLQLSKGCQLPEADISSSLALLVGSCTWGSPAISEGSILNGFPSGDLGQDARVLRLLIHAIEKGARFEYGRPLKPSASGRAAANVDFPGRIVPGAQYFIASFPGKFHQEWKNLTQAIEIPPLAFSSRMSPTSMACIALTTVMVLSVAFVMPSMGKSNHGAVLGSSFGSRPDSRCGLLQRAPLDVRQKHLQRALPPWPF</sequence>
<keyword evidence="3" id="KW-1185">Reference proteome</keyword>
<dbReference type="AlphaFoldDB" id="A0A812R338"/>
<evidence type="ECO:0000313" key="3">
    <source>
        <dbReference type="Proteomes" id="UP000604046"/>
    </source>
</evidence>
<evidence type="ECO:0000313" key="2">
    <source>
        <dbReference type="EMBL" id="CAE7417210.1"/>
    </source>
</evidence>
<protein>
    <submittedName>
        <fullName evidence="2">Uncharacterized protein</fullName>
    </submittedName>
</protein>
<proteinExistence type="predicted"/>
<keyword evidence="1" id="KW-0472">Membrane</keyword>
<dbReference type="Proteomes" id="UP000604046">
    <property type="component" value="Unassembled WGS sequence"/>
</dbReference>
<keyword evidence="1" id="KW-1133">Transmembrane helix</keyword>
<keyword evidence="1" id="KW-0812">Transmembrane</keyword>
<organism evidence="2 3">
    <name type="scientific">Symbiodinium natans</name>
    <dbReference type="NCBI Taxonomy" id="878477"/>
    <lineage>
        <taxon>Eukaryota</taxon>
        <taxon>Sar</taxon>
        <taxon>Alveolata</taxon>
        <taxon>Dinophyceae</taxon>
        <taxon>Suessiales</taxon>
        <taxon>Symbiodiniaceae</taxon>
        <taxon>Symbiodinium</taxon>
    </lineage>
</organism>
<accession>A0A812R338</accession>
<comment type="caution">
    <text evidence="2">The sequence shown here is derived from an EMBL/GenBank/DDBJ whole genome shotgun (WGS) entry which is preliminary data.</text>
</comment>
<name>A0A812R338_9DINO</name>
<evidence type="ECO:0000256" key="1">
    <source>
        <dbReference type="SAM" id="Phobius"/>
    </source>
</evidence>